<dbReference type="Gene3D" id="3.40.50.1860">
    <property type="match status" value="2"/>
</dbReference>
<comment type="similarity">
    <text evidence="7">Belongs to the aspartate/glutamate racemases family.</text>
</comment>
<name>A0A7R6PP34_9GAMM</name>
<keyword evidence="4 7" id="KW-0573">Peptidoglycan synthesis</keyword>
<dbReference type="EC" id="5.1.1.3" evidence="2 7"/>
<dbReference type="GO" id="GO:0071555">
    <property type="term" value="P:cell wall organization"/>
    <property type="evidence" value="ECO:0007669"/>
    <property type="project" value="UniProtKB-KW"/>
</dbReference>
<evidence type="ECO:0000256" key="7">
    <source>
        <dbReference type="HAMAP-Rule" id="MF_00258"/>
    </source>
</evidence>
<keyword evidence="3 7" id="KW-0133">Cell shape</keyword>
<accession>A0A7R6PP34</accession>
<feature type="binding site" evidence="7">
    <location>
        <begin position="189"/>
        <end position="190"/>
    </location>
    <ligand>
        <name>substrate</name>
    </ligand>
</feature>
<evidence type="ECO:0000256" key="2">
    <source>
        <dbReference type="ARBA" id="ARBA00013090"/>
    </source>
</evidence>
<dbReference type="GO" id="GO:0008881">
    <property type="term" value="F:glutamate racemase activity"/>
    <property type="evidence" value="ECO:0007669"/>
    <property type="project" value="UniProtKB-UniRule"/>
</dbReference>
<proteinExistence type="inferred from homology"/>
<organism evidence="8 9">
    <name type="scientific">Amphritea japonica ATCC BAA-1530</name>
    <dbReference type="NCBI Taxonomy" id="1278309"/>
    <lineage>
        <taxon>Bacteria</taxon>
        <taxon>Pseudomonadati</taxon>
        <taxon>Pseudomonadota</taxon>
        <taxon>Gammaproteobacteria</taxon>
        <taxon>Oceanospirillales</taxon>
        <taxon>Oceanospirillaceae</taxon>
        <taxon>Amphritea</taxon>
    </lineage>
</organism>
<evidence type="ECO:0000313" key="8">
    <source>
        <dbReference type="EMBL" id="BBB26908.1"/>
    </source>
</evidence>
<feature type="active site" description="Proton donor/acceptor" evidence="7">
    <location>
        <position position="188"/>
    </location>
</feature>
<dbReference type="HAMAP" id="MF_00258">
    <property type="entry name" value="Glu_racemase"/>
    <property type="match status" value="1"/>
</dbReference>
<feature type="binding site" evidence="7">
    <location>
        <begin position="47"/>
        <end position="48"/>
    </location>
    <ligand>
        <name>substrate</name>
    </ligand>
</feature>
<dbReference type="PANTHER" id="PTHR21198">
    <property type="entry name" value="GLUTAMATE RACEMASE"/>
    <property type="match status" value="1"/>
</dbReference>
<dbReference type="EMBL" id="AP014545">
    <property type="protein sequence ID" value="BBB26908.1"/>
    <property type="molecule type" value="Genomic_DNA"/>
</dbReference>
<feature type="binding site" evidence="7">
    <location>
        <begin position="15"/>
        <end position="16"/>
    </location>
    <ligand>
        <name>substrate</name>
    </ligand>
</feature>
<evidence type="ECO:0000256" key="1">
    <source>
        <dbReference type="ARBA" id="ARBA00001602"/>
    </source>
</evidence>
<dbReference type="PROSITE" id="PS00924">
    <property type="entry name" value="ASP_GLU_RACEMASE_2"/>
    <property type="match status" value="1"/>
</dbReference>
<dbReference type="SUPFAM" id="SSF53681">
    <property type="entry name" value="Aspartate/glutamate racemase"/>
    <property type="match status" value="2"/>
</dbReference>
<dbReference type="GO" id="GO:0008360">
    <property type="term" value="P:regulation of cell shape"/>
    <property type="evidence" value="ECO:0007669"/>
    <property type="project" value="UniProtKB-KW"/>
</dbReference>
<dbReference type="NCBIfam" id="TIGR00067">
    <property type="entry name" value="glut_race"/>
    <property type="match status" value="1"/>
</dbReference>
<dbReference type="InterPro" id="IPR001920">
    <property type="entry name" value="Asp/Glu_race"/>
</dbReference>
<dbReference type="GO" id="GO:0009252">
    <property type="term" value="P:peptidoglycan biosynthetic process"/>
    <property type="evidence" value="ECO:0007669"/>
    <property type="project" value="UniProtKB-UniRule"/>
</dbReference>
<dbReference type="InterPro" id="IPR018187">
    <property type="entry name" value="Asp/Glu_racemase_AS_1"/>
</dbReference>
<reference evidence="8 9" key="1">
    <citation type="journal article" date="2008" name="Int. J. Syst. Evol. Microbiol.">
        <title>Amphritea japonica sp. nov. and Amphritea balenae sp. nov., isolated from the sediment adjacent to sperm whale carcasses off Kagoshima, Japan.</title>
        <authorList>
            <person name="Miyazaki M."/>
            <person name="Nogi Y."/>
            <person name="Fujiwara Y."/>
            <person name="Kawato M."/>
            <person name="Nagahama T."/>
            <person name="Kubokawa K."/>
            <person name="Horikoshi K."/>
        </authorList>
    </citation>
    <scope>NUCLEOTIDE SEQUENCE [LARGE SCALE GENOMIC DNA]</scope>
    <source>
        <strain evidence="8 9">ATCC BAA-1530</strain>
    </source>
</reference>
<dbReference type="PANTHER" id="PTHR21198:SF2">
    <property type="entry name" value="GLUTAMATE RACEMASE"/>
    <property type="match status" value="1"/>
</dbReference>
<dbReference type="InterPro" id="IPR015942">
    <property type="entry name" value="Asp/Glu/hydantoin_racemase"/>
</dbReference>
<dbReference type="KEGG" id="ajp:AMJAP_2318"/>
<dbReference type="UniPathway" id="UPA00219"/>
<dbReference type="Proteomes" id="UP000595663">
    <property type="component" value="Chromosome"/>
</dbReference>
<keyword evidence="6 7" id="KW-0961">Cell wall biogenesis/degradation</keyword>
<evidence type="ECO:0000256" key="6">
    <source>
        <dbReference type="ARBA" id="ARBA00023316"/>
    </source>
</evidence>
<evidence type="ECO:0000256" key="4">
    <source>
        <dbReference type="ARBA" id="ARBA00022984"/>
    </source>
</evidence>
<evidence type="ECO:0000256" key="5">
    <source>
        <dbReference type="ARBA" id="ARBA00023235"/>
    </source>
</evidence>
<dbReference type="AlphaFoldDB" id="A0A7R6PP34"/>
<evidence type="ECO:0000313" key="9">
    <source>
        <dbReference type="Proteomes" id="UP000595663"/>
    </source>
</evidence>
<dbReference type="Pfam" id="PF01177">
    <property type="entry name" value="Asp_Glu_race"/>
    <property type="match status" value="1"/>
</dbReference>
<feature type="binding site" evidence="7">
    <location>
        <begin position="79"/>
        <end position="80"/>
    </location>
    <ligand>
        <name>substrate</name>
    </ligand>
</feature>
<dbReference type="InterPro" id="IPR033134">
    <property type="entry name" value="Asp/Glu_racemase_AS_2"/>
</dbReference>
<gene>
    <name evidence="7 8" type="primary">murI</name>
    <name evidence="8" type="ORF">AMJAP_2318</name>
</gene>
<comment type="catalytic activity">
    <reaction evidence="1 7">
        <text>L-glutamate = D-glutamate</text>
        <dbReference type="Rhea" id="RHEA:12813"/>
        <dbReference type="ChEBI" id="CHEBI:29985"/>
        <dbReference type="ChEBI" id="CHEBI:29986"/>
        <dbReference type="EC" id="5.1.1.3"/>
    </reaction>
</comment>
<evidence type="ECO:0000256" key="3">
    <source>
        <dbReference type="ARBA" id="ARBA00022960"/>
    </source>
</evidence>
<keyword evidence="9" id="KW-1185">Reference proteome</keyword>
<sequence>MDSGVIVERPIGIFDSGVGGISIAKAIRSELPSENLIYVADQAFSPYGSQSKEIIEERAETVSRFLSNQDCKAIVVACNTATLHSIDILRSKFQIPVIGVEPGIKPAVMQSEAGVIGVLATEQTLKSPSFQLLKERFSEQATIVVQACPRFVELVEEGDLNSPETFKVVARYVMPLLDKGADQIVLGCTHYPFLKPVIEYVLQDRAGIIDTATPVAVQVKNKLSELNLLNPHDDSGSFKAWSSNTSENISSSVSLLLGDEVTVLAIPHL</sequence>
<dbReference type="PROSITE" id="PS00923">
    <property type="entry name" value="ASP_GLU_RACEMASE_1"/>
    <property type="match status" value="1"/>
</dbReference>
<feature type="active site" description="Proton donor/acceptor" evidence="7">
    <location>
        <position position="78"/>
    </location>
</feature>
<comment type="function">
    <text evidence="7">Provides the (R)-glutamate required for cell wall biosynthesis.</text>
</comment>
<dbReference type="InterPro" id="IPR004391">
    <property type="entry name" value="Glu_race"/>
</dbReference>
<keyword evidence="5 7" id="KW-0413">Isomerase</keyword>
<dbReference type="FunFam" id="3.40.50.1860:FF:000001">
    <property type="entry name" value="Glutamate racemase"/>
    <property type="match status" value="1"/>
</dbReference>
<protein>
    <recommendedName>
        <fullName evidence="2 7">Glutamate racemase</fullName>
        <ecNumber evidence="2 7">5.1.1.3</ecNumber>
    </recommendedName>
</protein>
<comment type="pathway">
    <text evidence="7">Cell wall biogenesis; peptidoglycan biosynthesis.</text>
</comment>